<name>T1AZU8_9ZZZZ</name>
<evidence type="ECO:0000313" key="2">
    <source>
        <dbReference type="EMBL" id="EQD66086.1"/>
    </source>
</evidence>
<accession>T1AZU8</accession>
<proteinExistence type="predicted"/>
<reference evidence="2" key="2">
    <citation type="journal article" date="2014" name="ISME J.">
        <title>Microbial stratification in low pH oxic and suboxic macroscopic growths along an acid mine drainage.</title>
        <authorList>
            <person name="Mendez-Garcia C."/>
            <person name="Mesa V."/>
            <person name="Sprenger R.R."/>
            <person name="Richter M."/>
            <person name="Diez M.S."/>
            <person name="Solano J."/>
            <person name="Bargiela R."/>
            <person name="Golyshina O.V."/>
            <person name="Manteca A."/>
            <person name="Ramos J.L."/>
            <person name="Gallego J.R."/>
            <person name="Llorente I."/>
            <person name="Martins Dos Santos V.A."/>
            <person name="Jensen O.N."/>
            <person name="Pelaez A.I."/>
            <person name="Sanchez J."/>
            <person name="Ferrer M."/>
        </authorList>
    </citation>
    <scope>NUCLEOTIDE SEQUENCE</scope>
</reference>
<sequence>MRKNRLWTGLMSAGMISSEEYGAALDALNAEEAALGLGIESTTVAVEEQNVAMKSASGQAFRFRGLYGTISEGLNFMMTPLGLVVAGLAGVGGSMVYAAQKTDDLHVALIATGDAAGVSDNEIEKMRDTLEQSGATINDATAALVTMAQSGRFVGQSLEKAAQAAVNMASVTGESIK</sequence>
<dbReference type="AlphaFoldDB" id="T1AZU8"/>
<comment type="caution">
    <text evidence="2">The sequence shown here is derived from an EMBL/GenBank/DDBJ whole genome shotgun (WGS) entry which is preliminary data.</text>
</comment>
<organism evidence="2">
    <name type="scientific">mine drainage metagenome</name>
    <dbReference type="NCBI Taxonomy" id="410659"/>
    <lineage>
        <taxon>unclassified sequences</taxon>
        <taxon>metagenomes</taxon>
        <taxon>ecological metagenomes</taxon>
    </lineage>
</organism>
<protein>
    <submittedName>
        <fullName evidence="2">Secreted protein</fullName>
    </submittedName>
</protein>
<reference evidence="2" key="1">
    <citation type="submission" date="2013-08" db="EMBL/GenBank/DDBJ databases">
        <authorList>
            <person name="Mendez C."/>
            <person name="Richter M."/>
            <person name="Ferrer M."/>
            <person name="Sanchez J."/>
        </authorList>
    </citation>
    <scope>NUCLEOTIDE SEQUENCE</scope>
</reference>
<dbReference type="Pfam" id="PF06791">
    <property type="entry name" value="TMP_2"/>
    <property type="match status" value="1"/>
</dbReference>
<gene>
    <name evidence="2" type="ORF">B1A_08263</name>
</gene>
<feature type="domain" description="Bacteriophage tail tape measure N-terminal" evidence="1">
    <location>
        <begin position="74"/>
        <end position="176"/>
    </location>
</feature>
<feature type="non-terminal residue" evidence="2">
    <location>
        <position position="177"/>
    </location>
</feature>
<dbReference type="EMBL" id="AUZX01005912">
    <property type="protein sequence ID" value="EQD66086.1"/>
    <property type="molecule type" value="Genomic_DNA"/>
</dbReference>
<dbReference type="InterPro" id="IPR009628">
    <property type="entry name" value="Phage_tape_measure_N"/>
</dbReference>
<evidence type="ECO:0000259" key="1">
    <source>
        <dbReference type="Pfam" id="PF06791"/>
    </source>
</evidence>